<dbReference type="Proteomes" id="UP000807159">
    <property type="component" value="Chromosome 15"/>
</dbReference>
<accession>A0A8T2X6Y4</accession>
<dbReference type="EMBL" id="JACEGQ020000015">
    <property type="protein sequence ID" value="KAH8487757.1"/>
    <property type="molecule type" value="Genomic_DNA"/>
</dbReference>
<proteinExistence type="predicted"/>
<keyword evidence="2" id="KW-1185">Reference proteome</keyword>
<dbReference type="AlphaFoldDB" id="A0A8T2X6Y4"/>
<evidence type="ECO:0000313" key="1">
    <source>
        <dbReference type="EMBL" id="KAH8487757.1"/>
    </source>
</evidence>
<protein>
    <submittedName>
        <fullName evidence="1">Uncharacterized protein</fullName>
    </submittedName>
</protein>
<organism evidence="1 2">
    <name type="scientific">Populus deltoides</name>
    <name type="common">Eastern poplar</name>
    <name type="synonym">Eastern cottonwood</name>
    <dbReference type="NCBI Taxonomy" id="3696"/>
    <lineage>
        <taxon>Eukaryota</taxon>
        <taxon>Viridiplantae</taxon>
        <taxon>Streptophyta</taxon>
        <taxon>Embryophyta</taxon>
        <taxon>Tracheophyta</taxon>
        <taxon>Spermatophyta</taxon>
        <taxon>Magnoliopsida</taxon>
        <taxon>eudicotyledons</taxon>
        <taxon>Gunneridae</taxon>
        <taxon>Pentapetalae</taxon>
        <taxon>rosids</taxon>
        <taxon>fabids</taxon>
        <taxon>Malpighiales</taxon>
        <taxon>Salicaceae</taxon>
        <taxon>Saliceae</taxon>
        <taxon>Populus</taxon>
    </lineage>
</organism>
<reference evidence="1" key="1">
    <citation type="journal article" date="2021" name="J. Hered.">
        <title>Genome Assembly of Salicaceae Populus deltoides (Eastern Cottonwood) I-69 Based on Nanopore Sequencing and Hi-C Technologies.</title>
        <authorList>
            <person name="Bai S."/>
            <person name="Wu H."/>
            <person name="Zhang J."/>
            <person name="Pan Z."/>
            <person name="Zhao W."/>
            <person name="Li Z."/>
            <person name="Tong C."/>
        </authorList>
    </citation>
    <scope>NUCLEOTIDE SEQUENCE</scope>
    <source>
        <tissue evidence="1">Leaf</tissue>
    </source>
</reference>
<evidence type="ECO:0000313" key="2">
    <source>
        <dbReference type="Proteomes" id="UP000807159"/>
    </source>
</evidence>
<gene>
    <name evidence="1" type="ORF">H0E87_026363</name>
</gene>
<sequence>MEGIFRNLRGLDGKERKGSLGKWGLGKEVKVVVEEEEEEKRKRMESAVRKRSGKVVVGLGVMCIWCGGGGGGGADMTIMMLVLCCGAQDLEAEPHILDLERERERLATAMEVELKEMLNDLNYLKKSLSNPSNLASSIHKVLGNRLFPSDSFVLLYFLFPTIRFDGDVCKRGDAIWVVESSVKPFGRLDILVNAATSNLLMI</sequence>
<name>A0A8T2X6Y4_POPDE</name>
<comment type="caution">
    <text evidence="1">The sequence shown here is derived from an EMBL/GenBank/DDBJ whole genome shotgun (WGS) entry which is preliminary data.</text>
</comment>